<evidence type="ECO:0000256" key="11">
    <source>
        <dbReference type="ARBA" id="ARBA00022759"/>
    </source>
</evidence>
<dbReference type="GO" id="GO:0005737">
    <property type="term" value="C:cytoplasm"/>
    <property type="evidence" value="ECO:0007669"/>
    <property type="project" value="UniProtKB-SubCell"/>
</dbReference>
<evidence type="ECO:0000256" key="16">
    <source>
        <dbReference type="RuleBase" id="RU003515"/>
    </source>
</evidence>
<keyword evidence="8 14" id="KW-0963">Cytoplasm</keyword>
<dbReference type="PANTHER" id="PTHR10954">
    <property type="entry name" value="RIBONUCLEASE H2 SUBUNIT A"/>
    <property type="match status" value="1"/>
</dbReference>
<evidence type="ECO:0000256" key="14">
    <source>
        <dbReference type="HAMAP-Rule" id="MF_00052"/>
    </source>
</evidence>
<proteinExistence type="inferred from homology"/>
<comment type="subcellular location">
    <subcellularLocation>
        <location evidence="4 14">Cytoplasm</location>
    </subcellularLocation>
</comment>
<dbReference type="GO" id="GO:0006298">
    <property type="term" value="P:mismatch repair"/>
    <property type="evidence" value="ECO:0007669"/>
    <property type="project" value="TreeGrafter"/>
</dbReference>
<keyword evidence="9 14" id="KW-0540">Nuclease</keyword>
<evidence type="ECO:0000256" key="12">
    <source>
        <dbReference type="ARBA" id="ARBA00022801"/>
    </source>
</evidence>
<dbReference type="AlphaFoldDB" id="A0A7C4ASY8"/>
<evidence type="ECO:0000256" key="13">
    <source>
        <dbReference type="ARBA" id="ARBA00023211"/>
    </source>
</evidence>
<evidence type="ECO:0000256" key="5">
    <source>
        <dbReference type="ARBA" id="ARBA00007383"/>
    </source>
</evidence>
<evidence type="ECO:0000256" key="10">
    <source>
        <dbReference type="ARBA" id="ARBA00022723"/>
    </source>
</evidence>
<dbReference type="NCBIfam" id="NF000594">
    <property type="entry name" value="PRK00015.1-1"/>
    <property type="match status" value="1"/>
</dbReference>
<comment type="caution">
    <text evidence="18">The sequence shown here is derived from an EMBL/GenBank/DDBJ whole genome shotgun (WGS) entry which is preliminary data.</text>
</comment>
<dbReference type="InterPro" id="IPR024567">
    <property type="entry name" value="RNase_HII/HIII_dom"/>
</dbReference>
<feature type="binding site" evidence="14 15">
    <location>
        <position position="127"/>
    </location>
    <ligand>
        <name>a divalent metal cation</name>
        <dbReference type="ChEBI" id="CHEBI:60240"/>
    </ligand>
</feature>
<keyword evidence="12 14" id="KW-0378">Hydrolase</keyword>
<keyword evidence="10 14" id="KW-0479">Metal-binding</keyword>
<protein>
    <recommendedName>
        <fullName evidence="7 14">Ribonuclease HII</fullName>
        <shortName evidence="14">RNase HII</shortName>
        <ecNumber evidence="6 14">3.1.26.4</ecNumber>
    </recommendedName>
</protein>
<evidence type="ECO:0000256" key="9">
    <source>
        <dbReference type="ARBA" id="ARBA00022722"/>
    </source>
</evidence>
<evidence type="ECO:0000256" key="6">
    <source>
        <dbReference type="ARBA" id="ARBA00012180"/>
    </source>
</evidence>
<accession>A0A7C4ASY8</accession>
<evidence type="ECO:0000259" key="17">
    <source>
        <dbReference type="PROSITE" id="PS51975"/>
    </source>
</evidence>
<dbReference type="HAMAP" id="MF_00052_B">
    <property type="entry name" value="RNase_HII_B"/>
    <property type="match status" value="1"/>
</dbReference>
<name>A0A7C4ASY8_9BACT</name>
<comment type="catalytic activity">
    <reaction evidence="1 14 15 16">
        <text>Endonucleolytic cleavage to 5'-phosphomonoester.</text>
        <dbReference type="EC" id="3.1.26.4"/>
    </reaction>
</comment>
<dbReference type="EMBL" id="DTGT01000364">
    <property type="protein sequence ID" value="HGH61868.1"/>
    <property type="molecule type" value="Genomic_DNA"/>
</dbReference>
<comment type="function">
    <text evidence="3 14 16">Endonuclease that specifically degrades the RNA of RNA-DNA hybrids.</text>
</comment>
<evidence type="ECO:0000256" key="7">
    <source>
        <dbReference type="ARBA" id="ARBA00019179"/>
    </source>
</evidence>
<dbReference type="GO" id="GO:0003723">
    <property type="term" value="F:RNA binding"/>
    <property type="evidence" value="ECO:0007669"/>
    <property type="project" value="UniProtKB-UniRule"/>
</dbReference>
<dbReference type="SUPFAM" id="SSF53098">
    <property type="entry name" value="Ribonuclease H-like"/>
    <property type="match status" value="1"/>
</dbReference>
<keyword evidence="11 14" id="KW-0255">Endonuclease</keyword>
<comment type="cofactor">
    <cofactor evidence="2">
        <name>Mg(2+)</name>
        <dbReference type="ChEBI" id="CHEBI:18420"/>
    </cofactor>
</comment>
<dbReference type="CDD" id="cd07182">
    <property type="entry name" value="RNase_HII_bacteria_HII_like"/>
    <property type="match status" value="1"/>
</dbReference>
<reference evidence="18" key="1">
    <citation type="journal article" date="2020" name="mSystems">
        <title>Genome- and Community-Level Interaction Insights into Carbon Utilization and Element Cycling Functions of Hydrothermarchaeota in Hydrothermal Sediment.</title>
        <authorList>
            <person name="Zhou Z."/>
            <person name="Liu Y."/>
            <person name="Xu W."/>
            <person name="Pan J."/>
            <person name="Luo Z.H."/>
            <person name="Li M."/>
        </authorList>
    </citation>
    <scope>NUCLEOTIDE SEQUENCE [LARGE SCALE GENOMIC DNA]</scope>
    <source>
        <strain evidence="18">SpSt-769</strain>
    </source>
</reference>
<feature type="binding site" evidence="14 15">
    <location>
        <position position="35"/>
    </location>
    <ligand>
        <name>a divalent metal cation</name>
        <dbReference type="ChEBI" id="CHEBI:60240"/>
    </ligand>
</feature>
<feature type="domain" description="RNase H type-2" evidence="17">
    <location>
        <begin position="29"/>
        <end position="214"/>
    </location>
</feature>
<evidence type="ECO:0000256" key="8">
    <source>
        <dbReference type="ARBA" id="ARBA00022490"/>
    </source>
</evidence>
<dbReference type="GO" id="GO:0030145">
    <property type="term" value="F:manganese ion binding"/>
    <property type="evidence" value="ECO:0007669"/>
    <property type="project" value="UniProtKB-UniRule"/>
</dbReference>
<evidence type="ECO:0000313" key="18">
    <source>
        <dbReference type="EMBL" id="HGH61868.1"/>
    </source>
</evidence>
<sequence>MRRNVASGGPKDAFPHLNFEEQARSLGYEHVAGVDEAGRGPLAGPVVAAAVILPTEGMDFSEIRDSKLLPPAKRRRLFEEIMTKAVTAVGIVEPEVIDRINILQAARQAMSVAIQQLAPAPDYVLIDGPLSLELPVHQRPIIGGDRVCMSVSAASIVAKVVRDDLMQRLHQVYPQYGFDRNKGYPTKQHQQALSTYGPTPVHRKSFRGVREWFP</sequence>
<dbReference type="GO" id="GO:0032299">
    <property type="term" value="C:ribonuclease H2 complex"/>
    <property type="evidence" value="ECO:0007669"/>
    <property type="project" value="TreeGrafter"/>
</dbReference>
<dbReference type="GO" id="GO:0043137">
    <property type="term" value="P:DNA replication, removal of RNA primer"/>
    <property type="evidence" value="ECO:0007669"/>
    <property type="project" value="TreeGrafter"/>
</dbReference>
<evidence type="ECO:0000256" key="1">
    <source>
        <dbReference type="ARBA" id="ARBA00000077"/>
    </source>
</evidence>
<dbReference type="InterPro" id="IPR022898">
    <property type="entry name" value="RNase_HII"/>
</dbReference>
<dbReference type="NCBIfam" id="NF000595">
    <property type="entry name" value="PRK00015.1-3"/>
    <property type="match status" value="1"/>
</dbReference>
<comment type="cofactor">
    <cofactor evidence="14 15">
        <name>Mn(2+)</name>
        <dbReference type="ChEBI" id="CHEBI:29035"/>
    </cofactor>
    <cofactor evidence="14 15">
        <name>Mg(2+)</name>
        <dbReference type="ChEBI" id="CHEBI:18420"/>
    </cofactor>
    <text evidence="14 15">Manganese or magnesium. Binds 1 divalent metal ion per monomer in the absence of substrate. May bind a second metal ion after substrate binding.</text>
</comment>
<comment type="similarity">
    <text evidence="5 14 16">Belongs to the RNase HII family.</text>
</comment>
<dbReference type="PROSITE" id="PS51975">
    <property type="entry name" value="RNASE_H_2"/>
    <property type="match status" value="1"/>
</dbReference>
<dbReference type="InterPro" id="IPR036397">
    <property type="entry name" value="RNaseH_sf"/>
</dbReference>
<dbReference type="InterPro" id="IPR001352">
    <property type="entry name" value="RNase_HII/HIII"/>
</dbReference>
<dbReference type="GO" id="GO:0004523">
    <property type="term" value="F:RNA-DNA hybrid ribonuclease activity"/>
    <property type="evidence" value="ECO:0007669"/>
    <property type="project" value="UniProtKB-UniRule"/>
</dbReference>
<dbReference type="EC" id="3.1.26.4" evidence="6 14"/>
<feature type="binding site" evidence="14 15">
    <location>
        <position position="36"/>
    </location>
    <ligand>
        <name>a divalent metal cation</name>
        <dbReference type="ChEBI" id="CHEBI:60240"/>
    </ligand>
</feature>
<evidence type="ECO:0000256" key="15">
    <source>
        <dbReference type="PROSITE-ProRule" id="PRU01319"/>
    </source>
</evidence>
<dbReference type="Pfam" id="PF01351">
    <property type="entry name" value="RNase_HII"/>
    <property type="match status" value="1"/>
</dbReference>
<organism evidence="18">
    <name type="scientific">Desulfomonile tiedjei</name>
    <dbReference type="NCBI Taxonomy" id="2358"/>
    <lineage>
        <taxon>Bacteria</taxon>
        <taxon>Pseudomonadati</taxon>
        <taxon>Thermodesulfobacteriota</taxon>
        <taxon>Desulfomonilia</taxon>
        <taxon>Desulfomonilales</taxon>
        <taxon>Desulfomonilaceae</taxon>
        <taxon>Desulfomonile</taxon>
    </lineage>
</organism>
<dbReference type="InterPro" id="IPR012337">
    <property type="entry name" value="RNaseH-like_sf"/>
</dbReference>
<gene>
    <name evidence="14" type="primary">rnhB</name>
    <name evidence="18" type="ORF">ENV54_11290</name>
</gene>
<evidence type="ECO:0000256" key="4">
    <source>
        <dbReference type="ARBA" id="ARBA00004496"/>
    </source>
</evidence>
<evidence type="ECO:0000256" key="2">
    <source>
        <dbReference type="ARBA" id="ARBA00001946"/>
    </source>
</evidence>
<evidence type="ECO:0000256" key="3">
    <source>
        <dbReference type="ARBA" id="ARBA00004065"/>
    </source>
</evidence>
<dbReference type="Gene3D" id="3.30.420.10">
    <property type="entry name" value="Ribonuclease H-like superfamily/Ribonuclease H"/>
    <property type="match status" value="1"/>
</dbReference>
<keyword evidence="13 14" id="KW-0464">Manganese</keyword>
<dbReference type="PANTHER" id="PTHR10954:SF18">
    <property type="entry name" value="RIBONUCLEASE HII"/>
    <property type="match status" value="1"/>
</dbReference>